<evidence type="ECO:0000259" key="1">
    <source>
        <dbReference type="PROSITE" id="PS51747"/>
    </source>
</evidence>
<evidence type="ECO:0000313" key="2">
    <source>
        <dbReference type="EMBL" id="TWU58268.1"/>
    </source>
</evidence>
<dbReference type="RefSeq" id="WP_146533035.1">
    <property type="nucleotide sequence ID" value="NZ_SJPX01000001.1"/>
</dbReference>
<dbReference type="InterPro" id="IPR016193">
    <property type="entry name" value="Cytidine_deaminase-like"/>
</dbReference>
<dbReference type="PANTHER" id="PTHR11079:SF162">
    <property type="entry name" value="RIBOFLAVIN BIOSYNTHESIS PROTEIN PYRD, CHLOROPLASTIC"/>
    <property type="match status" value="1"/>
</dbReference>
<dbReference type="PROSITE" id="PS51747">
    <property type="entry name" value="CYT_DCMP_DEAMINASES_2"/>
    <property type="match status" value="1"/>
</dbReference>
<evidence type="ECO:0000313" key="3">
    <source>
        <dbReference type="Proteomes" id="UP000317977"/>
    </source>
</evidence>
<proteinExistence type="predicted"/>
<sequence>MHTSTNLASVRSSTLSHWMKVALQKGKQGVQRGERPFGAAIYRLTGEEVAVTCNTVFSTNNPAAHAEVNAITQACQSLGKTKLSDCWLLATAEPCPMCLSTAALAGIRFIAFGATQAVVKEAGYGDLGLTGREFAKQLTTDLILQGPVLGNECVSFLLNNRKRDQLG</sequence>
<dbReference type="SUPFAM" id="SSF53927">
    <property type="entry name" value="Cytidine deaminase-like"/>
    <property type="match status" value="1"/>
</dbReference>
<dbReference type="EC" id="3.5.4.3" evidence="2"/>
<organism evidence="2 3">
    <name type="scientific">Rubripirellula reticaptiva</name>
    <dbReference type="NCBI Taxonomy" id="2528013"/>
    <lineage>
        <taxon>Bacteria</taxon>
        <taxon>Pseudomonadati</taxon>
        <taxon>Planctomycetota</taxon>
        <taxon>Planctomycetia</taxon>
        <taxon>Pirellulales</taxon>
        <taxon>Pirellulaceae</taxon>
        <taxon>Rubripirellula</taxon>
    </lineage>
</organism>
<keyword evidence="3" id="KW-1185">Reference proteome</keyword>
<dbReference type="PANTHER" id="PTHR11079">
    <property type="entry name" value="CYTOSINE DEAMINASE FAMILY MEMBER"/>
    <property type="match status" value="1"/>
</dbReference>
<reference evidence="2 3" key="1">
    <citation type="submission" date="2019-02" db="EMBL/GenBank/DDBJ databases">
        <title>Deep-cultivation of Planctomycetes and their phenomic and genomic characterization uncovers novel biology.</title>
        <authorList>
            <person name="Wiegand S."/>
            <person name="Jogler M."/>
            <person name="Boedeker C."/>
            <person name="Pinto D."/>
            <person name="Vollmers J."/>
            <person name="Rivas-Marin E."/>
            <person name="Kohn T."/>
            <person name="Peeters S.H."/>
            <person name="Heuer A."/>
            <person name="Rast P."/>
            <person name="Oberbeckmann S."/>
            <person name="Bunk B."/>
            <person name="Jeske O."/>
            <person name="Meyerdierks A."/>
            <person name="Storesund J.E."/>
            <person name="Kallscheuer N."/>
            <person name="Luecker S."/>
            <person name="Lage O.M."/>
            <person name="Pohl T."/>
            <person name="Merkel B.J."/>
            <person name="Hornburger P."/>
            <person name="Mueller R.-W."/>
            <person name="Bruemmer F."/>
            <person name="Labrenz M."/>
            <person name="Spormann A.M."/>
            <person name="Op Den Camp H."/>
            <person name="Overmann J."/>
            <person name="Amann R."/>
            <person name="Jetten M.S.M."/>
            <person name="Mascher T."/>
            <person name="Medema M.H."/>
            <person name="Devos D.P."/>
            <person name="Kaster A.-K."/>
            <person name="Ovreas L."/>
            <person name="Rohde M."/>
            <person name="Galperin M.Y."/>
            <person name="Jogler C."/>
        </authorList>
    </citation>
    <scope>NUCLEOTIDE SEQUENCE [LARGE SCALE GENOMIC DNA]</scope>
    <source>
        <strain evidence="2 3">Poly59</strain>
    </source>
</reference>
<name>A0A5C6FA57_9BACT</name>
<protein>
    <submittedName>
        <fullName evidence="2">Guanine deaminase</fullName>
        <ecNumber evidence="2">3.5.4.3</ecNumber>
    </submittedName>
</protein>
<dbReference type="Gene3D" id="3.40.140.10">
    <property type="entry name" value="Cytidine Deaminase, domain 2"/>
    <property type="match status" value="1"/>
</dbReference>
<comment type="caution">
    <text evidence="2">The sequence shown here is derived from an EMBL/GenBank/DDBJ whole genome shotgun (WGS) entry which is preliminary data.</text>
</comment>
<accession>A0A5C6FA57</accession>
<feature type="domain" description="CMP/dCMP-type deaminase" evidence="1">
    <location>
        <begin position="13"/>
        <end position="127"/>
    </location>
</feature>
<dbReference type="OrthoDB" id="9802676at2"/>
<dbReference type="AlphaFoldDB" id="A0A5C6FA57"/>
<dbReference type="CDD" id="cd01285">
    <property type="entry name" value="nucleoside_deaminase"/>
    <property type="match status" value="1"/>
</dbReference>
<dbReference type="Pfam" id="PF00383">
    <property type="entry name" value="dCMP_cyt_deam_1"/>
    <property type="match status" value="1"/>
</dbReference>
<dbReference type="Proteomes" id="UP000317977">
    <property type="component" value="Unassembled WGS sequence"/>
</dbReference>
<dbReference type="GO" id="GO:0008892">
    <property type="term" value="F:guanine deaminase activity"/>
    <property type="evidence" value="ECO:0007669"/>
    <property type="project" value="UniProtKB-EC"/>
</dbReference>
<gene>
    <name evidence="2" type="primary">guaD_1</name>
    <name evidence="2" type="ORF">Poly59_11790</name>
</gene>
<dbReference type="InterPro" id="IPR002125">
    <property type="entry name" value="CMP_dCMP_dom"/>
</dbReference>
<dbReference type="EMBL" id="SJPX01000001">
    <property type="protein sequence ID" value="TWU58268.1"/>
    <property type="molecule type" value="Genomic_DNA"/>
</dbReference>
<keyword evidence="2" id="KW-0378">Hydrolase</keyword>